<organism evidence="2">
    <name type="scientific">uncultured Thermomicrobiales bacterium</name>
    <dbReference type="NCBI Taxonomy" id="1645740"/>
    <lineage>
        <taxon>Bacteria</taxon>
        <taxon>Pseudomonadati</taxon>
        <taxon>Thermomicrobiota</taxon>
        <taxon>Thermomicrobia</taxon>
        <taxon>Thermomicrobiales</taxon>
        <taxon>environmental samples</taxon>
    </lineage>
</organism>
<dbReference type="AlphaFoldDB" id="A0A6J4ULK8"/>
<protein>
    <submittedName>
        <fullName evidence="2">Uncharacterized protein</fullName>
    </submittedName>
</protein>
<evidence type="ECO:0000256" key="1">
    <source>
        <dbReference type="SAM" id="MobiDB-lite"/>
    </source>
</evidence>
<feature type="compositionally biased region" description="Low complexity" evidence="1">
    <location>
        <begin position="18"/>
        <end position="28"/>
    </location>
</feature>
<sequence length="40" mass="4448">WPTSTASFVRSRWRNSGRSPPCCASCSSPRRRAPTRPSTP</sequence>
<reference evidence="2" key="1">
    <citation type="submission" date="2020-02" db="EMBL/GenBank/DDBJ databases">
        <authorList>
            <person name="Meier V. D."/>
        </authorList>
    </citation>
    <scope>NUCLEOTIDE SEQUENCE</scope>
    <source>
        <strain evidence="2">AVDCRST_MAG19</strain>
    </source>
</reference>
<accession>A0A6J4ULK8</accession>
<feature type="non-terminal residue" evidence="2">
    <location>
        <position position="1"/>
    </location>
</feature>
<name>A0A6J4ULK8_9BACT</name>
<proteinExistence type="predicted"/>
<dbReference type="EMBL" id="CADCWL010000044">
    <property type="protein sequence ID" value="CAA9554240.1"/>
    <property type="molecule type" value="Genomic_DNA"/>
</dbReference>
<feature type="non-terminal residue" evidence="2">
    <location>
        <position position="40"/>
    </location>
</feature>
<evidence type="ECO:0000313" key="2">
    <source>
        <dbReference type="EMBL" id="CAA9554240.1"/>
    </source>
</evidence>
<feature type="region of interest" description="Disordered" evidence="1">
    <location>
        <begin position="1"/>
        <end position="40"/>
    </location>
</feature>
<gene>
    <name evidence="2" type="ORF">AVDCRST_MAG19-1082</name>
</gene>